<gene>
    <name evidence="3" type="ORF">CQ12_39945</name>
</gene>
<name>A0A0R3LW97_9BRAD</name>
<comment type="caution">
    <text evidence="3">The sequence shown here is derived from an EMBL/GenBank/DDBJ whole genome shotgun (WGS) entry which is preliminary data.</text>
</comment>
<proteinExistence type="predicted"/>
<keyword evidence="4" id="KW-1185">Reference proteome</keyword>
<evidence type="ECO:0000313" key="4">
    <source>
        <dbReference type="Proteomes" id="UP000050863"/>
    </source>
</evidence>
<dbReference type="AlphaFoldDB" id="A0A0R3LW97"/>
<evidence type="ECO:0000256" key="1">
    <source>
        <dbReference type="SAM" id="MobiDB-lite"/>
    </source>
</evidence>
<organism evidence="3 4">
    <name type="scientific">Bradyrhizobium jicamae</name>
    <dbReference type="NCBI Taxonomy" id="280332"/>
    <lineage>
        <taxon>Bacteria</taxon>
        <taxon>Pseudomonadati</taxon>
        <taxon>Pseudomonadota</taxon>
        <taxon>Alphaproteobacteria</taxon>
        <taxon>Hyphomicrobiales</taxon>
        <taxon>Nitrobacteraceae</taxon>
        <taxon>Bradyrhizobium</taxon>
    </lineage>
</organism>
<feature type="compositionally biased region" description="Basic and acidic residues" evidence="1">
    <location>
        <begin position="173"/>
        <end position="194"/>
    </location>
</feature>
<dbReference type="Proteomes" id="UP000050863">
    <property type="component" value="Unassembled WGS sequence"/>
</dbReference>
<feature type="signal peptide" evidence="2">
    <location>
        <begin position="1"/>
        <end position="27"/>
    </location>
</feature>
<dbReference type="EMBL" id="LLXZ01000073">
    <property type="protein sequence ID" value="KRR09283.1"/>
    <property type="molecule type" value="Genomic_DNA"/>
</dbReference>
<sequence length="329" mass="36257">MNCKGNKLLLIGSIIGLAAAQSAAVEAAGSDAISRLPCSEVSQASVARQAWSGAGAPFGVSLAQWRQDEFAALRGRITECARQSGTDPQITVAHVQRLEDKVLNQNRRAQAAADAEATSRDTERDLLVKVESFTTSDELDAFCSKIPIPPVAAMVRVVMACKARAKEIEYKAAEAERKRQDDERRKQQSERQRLETAQLQERLATLPVDVRKFMTENPGMDQPSFGTDGGPQILISLYSSELAFRVCRERFGGWDASIDEAKRRSSLIEKILVLGFGMPEEKIARTRNGLGMDSGRSEIIERMRADHRIRQSCHEFEGALGLKSSPPLR</sequence>
<protein>
    <submittedName>
        <fullName evidence="3">Uncharacterized protein</fullName>
    </submittedName>
</protein>
<evidence type="ECO:0000313" key="3">
    <source>
        <dbReference type="EMBL" id="KRR09283.1"/>
    </source>
</evidence>
<feature type="region of interest" description="Disordered" evidence="1">
    <location>
        <begin position="173"/>
        <end position="198"/>
    </location>
</feature>
<feature type="chain" id="PRO_5006443469" evidence="2">
    <location>
        <begin position="28"/>
        <end position="329"/>
    </location>
</feature>
<evidence type="ECO:0000256" key="2">
    <source>
        <dbReference type="SAM" id="SignalP"/>
    </source>
</evidence>
<accession>A0A0R3LW97</accession>
<reference evidence="3 4" key="1">
    <citation type="submission" date="2014-03" db="EMBL/GenBank/DDBJ databases">
        <title>Bradyrhizobium valentinum sp. nov., isolated from effective nodules of Lupinus mariae-josephae, a lupine endemic of basic-lime soils in Eastern Spain.</title>
        <authorList>
            <person name="Duran D."/>
            <person name="Rey L."/>
            <person name="Navarro A."/>
            <person name="Busquets A."/>
            <person name="Imperial J."/>
            <person name="Ruiz-Argueso T."/>
        </authorList>
    </citation>
    <scope>NUCLEOTIDE SEQUENCE [LARGE SCALE GENOMIC DNA]</scope>
    <source>
        <strain evidence="3 4">PAC68</strain>
    </source>
</reference>
<keyword evidence="2" id="KW-0732">Signal</keyword>